<name>A0A2U3DPM6_PURLI</name>
<feature type="compositionally biased region" description="Basic and acidic residues" evidence="1">
    <location>
        <begin position="207"/>
        <end position="224"/>
    </location>
</feature>
<feature type="compositionally biased region" description="Low complexity" evidence="1">
    <location>
        <begin position="187"/>
        <end position="203"/>
    </location>
</feature>
<evidence type="ECO:0000256" key="1">
    <source>
        <dbReference type="SAM" id="MobiDB-lite"/>
    </source>
</evidence>
<accession>A0A2U3DPM6</accession>
<dbReference type="AlphaFoldDB" id="A0A2U3DPM6"/>
<proteinExistence type="predicted"/>
<reference evidence="2 3" key="1">
    <citation type="journal article" date="2016" name="Front. Microbiol.">
        <title>Genome and transcriptome sequences reveal the specific parasitism of the nematophagous Purpureocillium lilacinum 36-1.</title>
        <authorList>
            <person name="Xie J."/>
            <person name="Li S."/>
            <person name="Mo C."/>
            <person name="Xiao X."/>
            <person name="Peng D."/>
            <person name="Wang G."/>
            <person name="Xiao Y."/>
        </authorList>
    </citation>
    <scope>NUCLEOTIDE SEQUENCE [LARGE SCALE GENOMIC DNA]</scope>
    <source>
        <strain evidence="2 3">36-1</strain>
    </source>
</reference>
<evidence type="ECO:0000313" key="2">
    <source>
        <dbReference type="EMBL" id="PWI64199.1"/>
    </source>
</evidence>
<evidence type="ECO:0000313" key="3">
    <source>
        <dbReference type="Proteomes" id="UP000245956"/>
    </source>
</evidence>
<feature type="region of interest" description="Disordered" evidence="1">
    <location>
        <begin position="165"/>
        <end position="237"/>
    </location>
</feature>
<dbReference type="EMBL" id="LCWV01000081">
    <property type="protein sequence ID" value="PWI64199.1"/>
    <property type="molecule type" value="Genomic_DNA"/>
</dbReference>
<dbReference type="Proteomes" id="UP000245956">
    <property type="component" value="Unassembled WGS sequence"/>
</dbReference>
<sequence>MNTPRSFGIPPPPDADQVTARLREELRRLDETTPEPVFRNEPVEQSYDWICRNRHASFTHREIDDLRTNIPDAAYWQLEAEHFETILLEAIHKGDSCPDDAGSCSTWRKRSVMLRKLLKTLGLSSQDIYKQRLSIARQEYWKPEADLLRRSLDAREAEMVDQYLAKTTNSRGRLSPPENGPDRPSRTRSQTARQTRSRPTQRAVAPRRSDRLKALGASRVEKRAGRVGRVGGKAHQS</sequence>
<comment type="caution">
    <text evidence="2">The sequence shown here is derived from an EMBL/GenBank/DDBJ whole genome shotgun (WGS) entry which is preliminary data.</text>
</comment>
<organism evidence="2 3">
    <name type="scientific">Purpureocillium lilacinum</name>
    <name type="common">Paecilomyces lilacinus</name>
    <dbReference type="NCBI Taxonomy" id="33203"/>
    <lineage>
        <taxon>Eukaryota</taxon>
        <taxon>Fungi</taxon>
        <taxon>Dikarya</taxon>
        <taxon>Ascomycota</taxon>
        <taxon>Pezizomycotina</taxon>
        <taxon>Sordariomycetes</taxon>
        <taxon>Hypocreomycetidae</taxon>
        <taxon>Hypocreales</taxon>
        <taxon>Ophiocordycipitaceae</taxon>
        <taxon>Purpureocillium</taxon>
    </lineage>
</organism>
<protein>
    <submittedName>
        <fullName evidence="2">Uncharacterized protein</fullName>
    </submittedName>
</protein>
<gene>
    <name evidence="2" type="ORF">PCL_12040</name>
</gene>